<organism evidence="1 2">
    <name type="scientific">Lactobacillus ultunensis DSM 16047</name>
    <dbReference type="NCBI Taxonomy" id="525365"/>
    <lineage>
        <taxon>Bacteria</taxon>
        <taxon>Bacillati</taxon>
        <taxon>Bacillota</taxon>
        <taxon>Bacilli</taxon>
        <taxon>Lactobacillales</taxon>
        <taxon>Lactobacillaceae</taxon>
        <taxon>Lactobacillus</taxon>
    </lineage>
</organism>
<dbReference type="PATRIC" id="fig|525365.8.peg.2018"/>
<dbReference type="HOGENOM" id="CLU_1249341_0_0_9"/>
<dbReference type="EMBL" id="ACGU01000108">
    <property type="protein sequence ID" value="EEJ71188.1"/>
    <property type="molecule type" value="Genomic_DNA"/>
</dbReference>
<sequence>MYIIADGQRLTKNGSRFNDFSGGTCLVDVSAAENSKLPTTDNSLGVGRTYELSRPLLAQLTPNTWYKYTDAAGKQEILKTDEDGYLYKHDRLSNLLDAKGYESGKYSLGNAIRFTIGKDGKGYLGDNKDQATKPDSQDPVHKKMIISQTIMVKSQVIREIKVVLVMMLQLLLQMLIKETHQVIVSHLKKYQVRVRKHQISQIKNQTSQLQHLNQKLKPQLN</sequence>
<evidence type="ECO:0000313" key="1">
    <source>
        <dbReference type="EMBL" id="EEJ71188.1"/>
    </source>
</evidence>
<comment type="caution">
    <text evidence="1">The sequence shown here is derived from an EMBL/GenBank/DDBJ whole genome shotgun (WGS) entry which is preliminary data.</text>
</comment>
<protein>
    <submittedName>
        <fullName evidence="1">Uncharacterized protein</fullName>
    </submittedName>
</protein>
<keyword evidence="2" id="KW-1185">Reference proteome</keyword>
<proteinExistence type="predicted"/>
<dbReference type="STRING" id="525365.HMPREF0548_1920"/>
<dbReference type="AlphaFoldDB" id="C2EQH4"/>
<name>C2EQH4_9LACO</name>
<accession>C2EQH4</accession>
<reference evidence="1 2" key="1">
    <citation type="submission" date="2009-01" db="EMBL/GenBank/DDBJ databases">
        <authorList>
            <person name="Qin X."/>
            <person name="Bachman B."/>
            <person name="Battles P."/>
            <person name="Bell A."/>
            <person name="Bess C."/>
            <person name="Bickham C."/>
            <person name="Chaboub L."/>
            <person name="Chen D."/>
            <person name="Coyle M."/>
            <person name="Deiros D.R."/>
            <person name="Dinh H."/>
            <person name="Forbes L."/>
            <person name="Fowler G."/>
            <person name="Francisco L."/>
            <person name="Fu Q."/>
            <person name="Gubbala S."/>
            <person name="Hale W."/>
            <person name="Han Y."/>
            <person name="Hemphill L."/>
            <person name="Highlander S.K."/>
            <person name="Hirani K."/>
            <person name="Hogues M."/>
            <person name="Jackson L."/>
            <person name="Jakkamsetti A."/>
            <person name="Javaid M."/>
            <person name="Jiang H."/>
            <person name="Korchina V."/>
            <person name="Kovar C."/>
            <person name="Lara F."/>
            <person name="Lee S."/>
            <person name="Mata R."/>
            <person name="Mathew T."/>
            <person name="Moen C."/>
            <person name="Morales K."/>
            <person name="Munidasa M."/>
            <person name="Nazareth L."/>
            <person name="Ngo R."/>
            <person name="Nguyen L."/>
            <person name="Okwuonu G."/>
            <person name="Ongeri F."/>
            <person name="Patil S."/>
            <person name="Petrosino J."/>
            <person name="Pham C."/>
            <person name="Pham P."/>
            <person name="Pu L.-L."/>
            <person name="Puazo M."/>
            <person name="Raj R."/>
            <person name="Reid J."/>
            <person name="Rouhana J."/>
            <person name="Saada N."/>
            <person name="Shang Y."/>
            <person name="Simmons D."/>
            <person name="Thornton R."/>
            <person name="Warren J."/>
            <person name="Weissenberger G."/>
            <person name="Zhang J."/>
            <person name="Zhang L."/>
            <person name="Zhou C."/>
            <person name="Zhu D."/>
            <person name="Muzny D."/>
            <person name="Worley K."/>
            <person name="Gibbs R."/>
        </authorList>
    </citation>
    <scope>NUCLEOTIDE SEQUENCE [LARGE SCALE GENOMIC DNA]</scope>
    <source>
        <strain evidence="1 2">DSM 16047</strain>
    </source>
</reference>
<evidence type="ECO:0000313" key="2">
    <source>
        <dbReference type="Proteomes" id="UP000005583"/>
    </source>
</evidence>
<gene>
    <name evidence="1" type="ORF">HMPREF0548_1920</name>
</gene>
<dbReference type="Proteomes" id="UP000005583">
    <property type="component" value="Unassembled WGS sequence"/>
</dbReference>